<evidence type="ECO:0000313" key="2">
    <source>
        <dbReference type="Proteomes" id="UP000049855"/>
    </source>
</evidence>
<dbReference type="RefSeq" id="WP_021167028.1">
    <property type="nucleotide sequence ID" value="NZ_CTRP01000010.1"/>
</dbReference>
<proteinExistence type="predicted"/>
<dbReference type="Proteomes" id="UP000049855">
    <property type="component" value="Unassembled WGS sequence"/>
</dbReference>
<organism evidence="1 2">
    <name type="scientific">Sporomusa ovata</name>
    <dbReference type="NCBI Taxonomy" id="2378"/>
    <lineage>
        <taxon>Bacteria</taxon>
        <taxon>Bacillati</taxon>
        <taxon>Bacillota</taxon>
        <taxon>Negativicutes</taxon>
        <taxon>Selenomonadales</taxon>
        <taxon>Sporomusaceae</taxon>
        <taxon>Sporomusa</taxon>
    </lineage>
</organism>
<accession>A0A0U1L049</accession>
<name>A0A0U1L049_9FIRM</name>
<evidence type="ECO:0000313" key="1">
    <source>
        <dbReference type="EMBL" id="CQR72304.1"/>
    </source>
</evidence>
<dbReference type="AlphaFoldDB" id="A0A0U1L049"/>
<reference evidence="2" key="1">
    <citation type="submission" date="2015-03" db="EMBL/GenBank/DDBJ databases">
        <authorList>
            <person name="Nijsse Bart"/>
        </authorList>
    </citation>
    <scope>NUCLEOTIDE SEQUENCE [LARGE SCALE GENOMIC DNA]</scope>
</reference>
<dbReference type="EMBL" id="CTRP01000010">
    <property type="protein sequence ID" value="CQR72304.1"/>
    <property type="molecule type" value="Genomic_DNA"/>
</dbReference>
<keyword evidence="2" id="KW-1185">Reference proteome</keyword>
<protein>
    <submittedName>
        <fullName evidence="1">Uncharacterized protein</fullName>
    </submittedName>
</protein>
<sequence>MKIKDNLVDLRKKNSLKDLFDTQVVRETEVDLGNGRRTVFEEKSDGEIRKSTEQELNDEETLIEDVRIIKNKESAEENKG</sequence>
<gene>
    <name evidence="1" type="ORF">SpAn4DRAFT_2764</name>
</gene>